<sequence length="394" mass="46978">MKKNRVSVNFDHFPYRKELIPEDKVEYEQFFKKLATQFATELKESEKGKKYLEKYADQSKDDFISRYVDWKISLVKSYNYYFGLLNERDTLELKYQNYATEALKSILKKKLFNMELQWRAGQLEIEEVKISFDFLYWHQNIMACPFIPMITPEEIALMKSFLLSLDDPYPRRPWELDIPDYQHVMEKDENGNYSDMPDWFEYYDSRMGTNLLLLLPDKKGPIEEMYINLARKTQKKAKPAKKSPPPPADKRPVLSGYIDFYIEFARETETDPYILKLFDGMEIHIQKIDRESSPAELEGPLATLQDADRPIYFDSHLVWYKAILKAASQYKNQKVAEALDTVYEQYVTYKELGFTYELDNKFGMNDTYQMIREQLREAILDAREMRGEPRDFNY</sequence>
<dbReference type="AlphaFoldDB" id="A0A5M4B384"/>
<dbReference type="EMBL" id="BLAX01000001">
    <property type="protein sequence ID" value="GET34610.1"/>
    <property type="molecule type" value="Genomic_DNA"/>
</dbReference>
<dbReference type="OrthoDB" id="865359at2"/>
<comment type="caution">
    <text evidence="1">The sequence shown here is derived from an EMBL/GenBank/DDBJ whole genome shotgun (WGS) entry which is preliminary data.</text>
</comment>
<reference evidence="1 2" key="1">
    <citation type="submission" date="2019-10" db="EMBL/GenBank/DDBJ databases">
        <title>Prolixibacter strains distinguished by the presence of nitrate reductase genes were adept at nitrate-dependent anaerobic corrosion of metallic iron and carbon steel.</title>
        <authorList>
            <person name="Iino T."/>
            <person name="Shono N."/>
            <person name="Ito K."/>
            <person name="Nakamura R."/>
            <person name="Sueoka K."/>
            <person name="Harayama S."/>
            <person name="Ohkuma M."/>
        </authorList>
    </citation>
    <scope>NUCLEOTIDE SEQUENCE [LARGE SCALE GENOMIC DNA]</scope>
    <source>
        <strain evidence="1 2">JCM 13498</strain>
    </source>
</reference>
<proteinExistence type="predicted"/>
<dbReference type="RefSeq" id="WP_025866100.1">
    <property type="nucleotide sequence ID" value="NZ_BLAX01000001.1"/>
</dbReference>
<keyword evidence="2" id="KW-1185">Reference proteome</keyword>
<organism evidence="1 2">
    <name type="scientific">Prolixibacter bellariivorans</name>
    <dbReference type="NCBI Taxonomy" id="314319"/>
    <lineage>
        <taxon>Bacteria</taxon>
        <taxon>Pseudomonadati</taxon>
        <taxon>Bacteroidota</taxon>
        <taxon>Bacteroidia</taxon>
        <taxon>Marinilabiliales</taxon>
        <taxon>Prolixibacteraceae</taxon>
        <taxon>Prolixibacter</taxon>
    </lineage>
</organism>
<evidence type="ECO:0000313" key="2">
    <source>
        <dbReference type="Proteomes" id="UP000391834"/>
    </source>
</evidence>
<protein>
    <submittedName>
        <fullName evidence="1">Uncharacterized protein</fullName>
    </submittedName>
</protein>
<gene>
    <name evidence="1" type="ORF">PbJCM13498_34730</name>
</gene>
<name>A0A5M4B384_9BACT</name>
<evidence type="ECO:0000313" key="1">
    <source>
        <dbReference type="EMBL" id="GET34610.1"/>
    </source>
</evidence>
<accession>A0A5M4B384</accession>
<dbReference type="Proteomes" id="UP000391834">
    <property type="component" value="Unassembled WGS sequence"/>
</dbReference>